<dbReference type="AlphaFoldDB" id="A0A165W120"/>
<dbReference type="Proteomes" id="UP000076761">
    <property type="component" value="Unassembled WGS sequence"/>
</dbReference>
<reference evidence="1 2" key="1">
    <citation type="journal article" date="2016" name="Mol. Biol. Evol.">
        <title>Comparative Genomics of Early-Diverging Mushroom-Forming Fungi Provides Insights into the Origins of Lignocellulose Decay Capabilities.</title>
        <authorList>
            <person name="Nagy L.G."/>
            <person name="Riley R."/>
            <person name="Tritt A."/>
            <person name="Adam C."/>
            <person name="Daum C."/>
            <person name="Floudas D."/>
            <person name="Sun H."/>
            <person name="Yadav J.S."/>
            <person name="Pangilinan J."/>
            <person name="Larsson K.H."/>
            <person name="Matsuura K."/>
            <person name="Barry K."/>
            <person name="Labutti K."/>
            <person name="Kuo R."/>
            <person name="Ohm R.A."/>
            <person name="Bhattacharya S.S."/>
            <person name="Shirouzu T."/>
            <person name="Yoshinaga Y."/>
            <person name="Martin F.M."/>
            <person name="Grigoriev I.V."/>
            <person name="Hibbett D.S."/>
        </authorList>
    </citation>
    <scope>NUCLEOTIDE SEQUENCE [LARGE SCALE GENOMIC DNA]</scope>
    <source>
        <strain evidence="1 2">HHB14362 ss-1</strain>
    </source>
</reference>
<sequence length="180" mass="20032">MSLPPPCSRISAYFASFYAPCVRLIMTQGCGCGRPVLCLMQSRPRERALSRRGSQRTRKLPPGAWPRGGCAPFCFLSRRSPRLPNAARIEARLGLACVRSVLLRFAHSWALLAALGLRRRFPAARRADVGIARLRTRAERLLPCVFLTRLENLEDLVWTLVPQSLRETSAASISKTTATI</sequence>
<organism evidence="1 2">
    <name type="scientific">Neolentinus lepideus HHB14362 ss-1</name>
    <dbReference type="NCBI Taxonomy" id="1314782"/>
    <lineage>
        <taxon>Eukaryota</taxon>
        <taxon>Fungi</taxon>
        <taxon>Dikarya</taxon>
        <taxon>Basidiomycota</taxon>
        <taxon>Agaricomycotina</taxon>
        <taxon>Agaricomycetes</taxon>
        <taxon>Gloeophyllales</taxon>
        <taxon>Gloeophyllaceae</taxon>
        <taxon>Neolentinus</taxon>
    </lineage>
</organism>
<protein>
    <submittedName>
        <fullName evidence="1">Uncharacterized protein</fullName>
    </submittedName>
</protein>
<gene>
    <name evidence="1" type="ORF">NEOLEDRAFT_13572</name>
</gene>
<name>A0A165W120_9AGAM</name>
<accession>A0A165W120</accession>
<proteinExistence type="predicted"/>
<evidence type="ECO:0000313" key="1">
    <source>
        <dbReference type="EMBL" id="KZT30501.1"/>
    </source>
</evidence>
<keyword evidence="2" id="KW-1185">Reference proteome</keyword>
<evidence type="ECO:0000313" key="2">
    <source>
        <dbReference type="Proteomes" id="UP000076761"/>
    </source>
</evidence>
<dbReference type="InParanoid" id="A0A165W120"/>
<dbReference type="EMBL" id="KV425551">
    <property type="protein sequence ID" value="KZT30501.1"/>
    <property type="molecule type" value="Genomic_DNA"/>
</dbReference>